<feature type="region of interest" description="Disordered" evidence="1">
    <location>
        <begin position="166"/>
        <end position="218"/>
    </location>
</feature>
<feature type="region of interest" description="Disordered" evidence="1">
    <location>
        <begin position="325"/>
        <end position="356"/>
    </location>
</feature>
<sequence>MPEYYSSIGEAIGAAMQHNIRLAHSGRRPIDDPPLQIRRLPSAAADPSSVPGMITRLTEDASPDEVAGIIEEVNGALVGALPQLTELVAAAADWVRVRLAFDDPHHNPAMETWTRLAAAHGLLEDVREQLEAAEDGIAACSAERTDPRHHKMISVLRTRELLDDVLGADPDASPSPAHVPDPDPGRRLSPSTASLPVPSSTSLAPPRSAEGAPMGNLADTYGTDVEIYTWADGMVWADGRTDLPESAHRVLRSCGFTAPADPGNPASYSLASHITGPDRQLAASAASSQLTDLGHRVAIDPGLAVGYVGESVDTDARRQVAACQTSPVAAKVRPGTSTPPPAASPPSVGRTSPRSR</sequence>
<evidence type="ECO:0000313" key="2">
    <source>
        <dbReference type="EMBL" id="GHF77563.1"/>
    </source>
</evidence>
<dbReference type="RefSeq" id="WP_190040462.1">
    <property type="nucleotide sequence ID" value="NZ_BNBE01000001.1"/>
</dbReference>
<feature type="compositionally biased region" description="Polar residues" evidence="1">
    <location>
        <begin position="189"/>
        <end position="203"/>
    </location>
</feature>
<evidence type="ECO:0000256" key="1">
    <source>
        <dbReference type="SAM" id="MobiDB-lite"/>
    </source>
</evidence>
<reference evidence="2" key="2">
    <citation type="submission" date="2020-09" db="EMBL/GenBank/DDBJ databases">
        <authorList>
            <person name="Sun Q."/>
            <person name="Ohkuma M."/>
        </authorList>
    </citation>
    <scope>NUCLEOTIDE SEQUENCE</scope>
    <source>
        <strain evidence="2">JCM 4122</strain>
    </source>
</reference>
<reference evidence="2" key="1">
    <citation type="journal article" date="2014" name="Int. J. Syst. Evol. Microbiol.">
        <title>Complete genome sequence of Corynebacterium casei LMG S-19264T (=DSM 44701T), isolated from a smear-ripened cheese.</title>
        <authorList>
            <consortium name="US DOE Joint Genome Institute (JGI-PGF)"/>
            <person name="Walter F."/>
            <person name="Albersmeier A."/>
            <person name="Kalinowski J."/>
            <person name="Ruckert C."/>
        </authorList>
    </citation>
    <scope>NUCLEOTIDE SEQUENCE</scope>
    <source>
        <strain evidence="2">JCM 4122</strain>
    </source>
</reference>
<proteinExistence type="predicted"/>
<evidence type="ECO:0000313" key="3">
    <source>
        <dbReference type="Proteomes" id="UP000632849"/>
    </source>
</evidence>
<dbReference type="AlphaFoldDB" id="A0A919BB65"/>
<accession>A0A919BB65</accession>
<dbReference type="Proteomes" id="UP000632849">
    <property type="component" value="Unassembled WGS sequence"/>
</dbReference>
<organism evidence="2 3">
    <name type="scientific">Streptomyces filamentosus</name>
    <name type="common">Streptomyces roseosporus</name>
    <dbReference type="NCBI Taxonomy" id="67294"/>
    <lineage>
        <taxon>Bacteria</taxon>
        <taxon>Bacillati</taxon>
        <taxon>Actinomycetota</taxon>
        <taxon>Actinomycetes</taxon>
        <taxon>Kitasatosporales</taxon>
        <taxon>Streptomycetaceae</taxon>
        <taxon>Streptomyces</taxon>
    </lineage>
</organism>
<protein>
    <submittedName>
        <fullName evidence="2">Uncharacterized protein</fullName>
    </submittedName>
</protein>
<name>A0A919BB65_STRFL</name>
<dbReference type="EMBL" id="BNBE01000001">
    <property type="protein sequence ID" value="GHF77563.1"/>
    <property type="molecule type" value="Genomic_DNA"/>
</dbReference>
<keyword evidence="3" id="KW-1185">Reference proteome</keyword>
<comment type="caution">
    <text evidence="2">The sequence shown here is derived from an EMBL/GenBank/DDBJ whole genome shotgun (WGS) entry which is preliminary data.</text>
</comment>
<gene>
    <name evidence="2" type="ORF">GCM10017667_01070</name>
</gene>